<dbReference type="GO" id="GO:0006511">
    <property type="term" value="P:ubiquitin-dependent protein catabolic process"/>
    <property type="evidence" value="ECO:0007669"/>
    <property type="project" value="TreeGrafter"/>
</dbReference>
<dbReference type="EMBL" id="JTDF01003214">
    <property type="protein sequence ID" value="KAF8567987.1"/>
    <property type="molecule type" value="Genomic_DNA"/>
</dbReference>
<dbReference type="GO" id="GO:0061630">
    <property type="term" value="F:ubiquitin protein ligase activity"/>
    <property type="evidence" value="ECO:0007669"/>
    <property type="project" value="UniProtKB-EC"/>
</dbReference>
<dbReference type="SUPFAM" id="SSF56204">
    <property type="entry name" value="Hect, E3 ligase catalytic domain"/>
    <property type="match status" value="1"/>
</dbReference>
<dbReference type="Gene3D" id="3.30.2410.10">
    <property type="entry name" value="Hect, E3 ligase catalytic domain"/>
    <property type="match status" value="1"/>
</dbReference>
<feature type="active site" description="Glycyl thioester intermediate" evidence="5">
    <location>
        <position position="1276"/>
    </location>
</feature>
<dbReference type="GO" id="GO:0000209">
    <property type="term" value="P:protein polyubiquitination"/>
    <property type="evidence" value="ECO:0007669"/>
    <property type="project" value="InterPro"/>
</dbReference>
<gene>
    <name evidence="8" type="ORF">P879_03065</name>
</gene>
<comment type="catalytic activity">
    <reaction evidence="1">
        <text>S-ubiquitinyl-[E2 ubiquitin-conjugating enzyme]-L-cysteine + [acceptor protein]-L-lysine = [E2 ubiquitin-conjugating enzyme]-L-cysteine + N(6)-ubiquitinyl-[acceptor protein]-L-lysine.</text>
        <dbReference type="EC" id="2.3.2.26"/>
    </reaction>
</comment>
<keyword evidence="4 5" id="KW-0833">Ubl conjugation pathway</keyword>
<accession>A0A8T0DMN3</accession>
<dbReference type="PANTHER" id="PTHR45700">
    <property type="entry name" value="UBIQUITIN-PROTEIN LIGASE E3C"/>
    <property type="match status" value="1"/>
</dbReference>
<name>A0A8T0DMN3_9TREM</name>
<dbReference type="Pfam" id="PF00632">
    <property type="entry name" value="HECT"/>
    <property type="match status" value="1"/>
</dbReference>
<evidence type="ECO:0000256" key="1">
    <source>
        <dbReference type="ARBA" id="ARBA00000885"/>
    </source>
</evidence>
<evidence type="ECO:0000256" key="6">
    <source>
        <dbReference type="SAM" id="MobiDB-lite"/>
    </source>
</evidence>
<dbReference type="Gene3D" id="3.90.1750.10">
    <property type="entry name" value="Hect, E3 ligase catalytic domains"/>
    <property type="match status" value="1"/>
</dbReference>
<dbReference type="Gene3D" id="3.30.2160.10">
    <property type="entry name" value="Hect, E3 ligase catalytic domain"/>
    <property type="match status" value="1"/>
</dbReference>
<dbReference type="FunFam" id="3.30.2410.10:FF:000011">
    <property type="entry name" value="Putative Ubiquitin-protein ligase E3C"/>
    <property type="match status" value="1"/>
</dbReference>
<evidence type="ECO:0000259" key="7">
    <source>
        <dbReference type="PROSITE" id="PS50237"/>
    </source>
</evidence>
<dbReference type="InterPro" id="IPR035983">
    <property type="entry name" value="Hect_E3_ubiquitin_ligase"/>
</dbReference>
<dbReference type="Proteomes" id="UP000699462">
    <property type="component" value="Unassembled WGS sequence"/>
</dbReference>
<dbReference type="PANTHER" id="PTHR45700:SF2">
    <property type="entry name" value="UBIQUITIN-PROTEIN LIGASE E3C"/>
    <property type="match status" value="1"/>
</dbReference>
<dbReference type="FunFam" id="3.30.2160.10:FF:000002">
    <property type="entry name" value="Putative Ubiquitin-protein ligase E3C"/>
    <property type="match status" value="1"/>
</dbReference>
<evidence type="ECO:0000256" key="5">
    <source>
        <dbReference type="PROSITE-ProRule" id="PRU00104"/>
    </source>
</evidence>
<evidence type="ECO:0000256" key="4">
    <source>
        <dbReference type="ARBA" id="ARBA00022786"/>
    </source>
</evidence>
<feature type="domain" description="HECT" evidence="7">
    <location>
        <begin position="970"/>
        <end position="1308"/>
    </location>
</feature>
<proteinExistence type="predicted"/>
<dbReference type="InterPro" id="IPR000569">
    <property type="entry name" value="HECT_dom"/>
</dbReference>
<evidence type="ECO:0000313" key="9">
    <source>
        <dbReference type="Proteomes" id="UP000699462"/>
    </source>
</evidence>
<sequence length="1308" mass="148772">MFSFEGRYKKEKTQIFDRNEKVTATTIVERTREERRKRELLRRQHEAATKLQAWFRGVLCRASTRKFVQVAFDELSIELTTRESGPTVELTSFSRNLFQMLRYINWYCRSRPDKDRLFITCRILLSRLGRSTSILWMCTNSDTTRYTLGCTLRVILNYLAHLPARSPSSEYAVPVRVLEDVVSAKDLAENQTAFLPSDSVQCLRNNRSWLYSFLSRNRYFRILARFIDQQLPPNTGYLTQEGDQTMESRVFDPNEFIRPLQARAFVDLLLAPITWADKCLNHKADGVLCADPSFQLSNLLICALNDLLVPEHDSYLPNERIVRGMCSRVFDLSSTLQLIPHLCATCAQPENVRSTNMKLVPSIGLLYLVTTVVVPRLMSLETIPFSIPLQSSTEMELESSEADYLDAQLVPQLSTTITPKRDSISGATAVQLICAMARLLMHALRSPELPTVRPLRDPKPLRLLCEDETEDSSDEEEVSPVDSVNRIDQCSNKEASPYDILWQNQLAEIFAALRHIIPSLASSALIVLSPCSEMSTDQNDLSLTPEQYDVIRALSHLHYALDQIYALSSAAMIGLNSIYSQHSVYIRSLWHLVQHTTSTRTHNHGVPLGDASLFHMLTAGELPDDMTELQEYLPLLFAFADCLHHRLLCLTDAEICGTESSASTFGCGLQATELLQVGARLRDLMLGLIDISHPDQLPKRRAPTTDPSISQSSTDQLKSYREVLERVQRRAEAAASGVAPGTDALTRHQSGWSALELRVQLHCWASLFRRIQRLVFQIYDWDRRCHRQSLIQSDMGALCLVNKSLNASSLPANVTTHGSPPLGPLGLTVESPTFWFKESIASSIDSSLRSWLQHGGNRNTLTLSGAPFGFHSKLNSYHEQDDVNPFVLSNREVRQVLVLKEMPFVIPFERRVRLFQLLVDSSRASIRTPSYLGWAATSTSEHTGQYPDVSVLVRRTHLYEDAFEKLSKENERSLQSRLRVRFLNQVGVEEVGVDGGGLSREFLSDIIRSGFDPTRGFFIYTTEKTLYPNPQAAAISEDYLKHYFFLGRILAKALYENMLVELQFAHFFLAKIASRSGGGVGFDYLHSLDPELYRQLRYLKTYNDDVRNLCLDFTLDQSTFGLSETVELKPGGRQIPVTNENRVEYMHLVAHHKLNKQIYPQVRAFMAGLNDVICIDWLRLFDADELQTLISGADTVIDIDDLRHHTVYTNNSAEFHETLDHFWSVLKDLSEADKRLFLRFVTACSRPPMFGFRDLQPPFSIQITQEHERLPTASTCMNLLRLPDYRDAKLLRERLLYSLHANAGFEYC</sequence>
<feature type="region of interest" description="Disordered" evidence="6">
    <location>
        <begin position="467"/>
        <end position="486"/>
    </location>
</feature>
<protein>
    <recommendedName>
        <fullName evidence="2">HECT-type E3 ubiquitin transferase</fullName>
        <ecNumber evidence="2">2.3.2.26</ecNumber>
    </recommendedName>
</protein>
<evidence type="ECO:0000313" key="8">
    <source>
        <dbReference type="EMBL" id="KAF8567987.1"/>
    </source>
</evidence>
<feature type="compositionally biased region" description="Acidic residues" evidence="6">
    <location>
        <begin position="467"/>
        <end position="479"/>
    </location>
</feature>
<dbReference type="OrthoDB" id="8068875at2759"/>
<dbReference type="InterPro" id="IPR044611">
    <property type="entry name" value="E3A/B/C-like"/>
</dbReference>
<organism evidence="8 9">
    <name type="scientific">Paragonimus westermani</name>
    <dbReference type="NCBI Taxonomy" id="34504"/>
    <lineage>
        <taxon>Eukaryota</taxon>
        <taxon>Metazoa</taxon>
        <taxon>Spiralia</taxon>
        <taxon>Lophotrochozoa</taxon>
        <taxon>Platyhelminthes</taxon>
        <taxon>Trematoda</taxon>
        <taxon>Digenea</taxon>
        <taxon>Plagiorchiida</taxon>
        <taxon>Troglotremata</taxon>
        <taxon>Troglotrematidae</taxon>
        <taxon>Paragonimus</taxon>
    </lineage>
</organism>
<evidence type="ECO:0000256" key="3">
    <source>
        <dbReference type="ARBA" id="ARBA00022679"/>
    </source>
</evidence>
<dbReference type="PROSITE" id="PS50096">
    <property type="entry name" value="IQ"/>
    <property type="match status" value="1"/>
</dbReference>
<dbReference type="EC" id="2.3.2.26" evidence="2"/>
<evidence type="ECO:0000256" key="2">
    <source>
        <dbReference type="ARBA" id="ARBA00012485"/>
    </source>
</evidence>
<comment type="caution">
    <text evidence="8">The sequence shown here is derived from an EMBL/GenBank/DDBJ whole genome shotgun (WGS) entry which is preliminary data.</text>
</comment>
<keyword evidence="9" id="KW-1185">Reference proteome</keyword>
<dbReference type="SMART" id="SM00119">
    <property type="entry name" value="HECTc"/>
    <property type="match status" value="1"/>
</dbReference>
<reference evidence="8 9" key="1">
    <citation type="submission" date="2019-07" db="EMBL/GenBank/DDBJ databases">
        <title>Annotation for the trematode Paragonimus westermani.</title>
        <authorList>
            <person name="Choi Y.-J."/>
        </authorList>
    </citation>
    <scope>NUCLEOTIDE SEQUENCE [LARGE SCALE GENOMIC DNA]</scope>
    <source>
        <strain evidence="8">180907_Pwestermani</strain>
    </source>
</reference>
<keyword evidence="3" id="KW-0808">Transferase</keyword>
<dbReference type="CDD" id="cd00078">
    <property type="entry name" value="HECTc"/>
    <property type="match status" value="1"/>
</dbReference>
<dbReference type="PROSITE" id="PS50237">
    <property type="entry name" value="HECT"/>
    <property type="match status" value="1"/>
</dbReference>